<reference evidence="1" key="1">
    <citation type="submission" date="2020-06" db="EMBL/GenBank/DDBJ databases">
        <authorList>
            <consortium name="Plant Systems Biology data submission"/>
        </authorList>
    </citation>
    <scope>NUCLEOTIDE SEQUENCE</scope>
    <source>
        <strain evidence="1">D6</strain>
    </source>
</reference>
<comment type="caution">
    <text evidence="1">The sequence shown here is derived from an EMBL/GenBank/DDBJ whole genome shotgun (WGS) entry which is preliminary data.</text>
</comment>
<gene>
    <name evidence="1" type="ORF">SEMRO_1209_G252630.1</name>
</gene>
<dbReference type="AlphaFoldDB" id="A0A9N8EHD6"/>
<keyword evidence="2" id="KW-1185">Reference proteome</keyword>
<dbReference type="EMBL" id="CAICTM010001207">
    <property type="protein sequence ID" value="CAB9521572.1"/>
    <property type="molecule type" value="Genomic_DNA"/>
</dbReference>
<evidence type="ECO:0000313" key="1">
    <source>
        <dbReference type="EMBL" id="CAB9521572.1"/>
    </source>
</evidence>
<evidence type="ECO:0000313" key="2">
    <source>
        <dbReference type="Proteomes" id="UP001153069"/>
    </source>
</evidence>
<dbReference type="Proteomes" id="UP001153069">
    <property type="component" value="Unassembled WGS sequence"/>
</dbReference>
<protein>
    <recommendedName>
        <fullName evidence="3">Arylsulfatase</fullName>
    </recommendedName>
</protein>
<proteinExistence type="predicted"/>
<name>A0A9N8EHD6_9STRA</name>
<organism evidence="1 2">
    <name type="scientific">Seminavis robusta</name>
    <dbReference type="NCBI Taxonomy" id="568900"/>
    <lineage>
        <taxon>Eukaryota</taxon>
        <taxon>Sar</taxon>
        <taxon>Stramenopiles</taxon>
        <taxon>Ochrophyta</taxon>
        <taxon>Bacillariophyta</taxon>
        <taxon>Bacillariophyceae</taxon>
        <taxon>Bacillariophycidae</taxon>
        <taxon>Naviculales</taxon>
        <taxon>Naviculaceae</taxon>
        <taxon>Seminavis</taxon>
    </lineage>
</organism>
<sequence>MKIAFLHTLSSNQALFTPYTEDLQRKRPGVTTTHHVDEDLLKNARKIASEEDRARVTTQVHQALSSMIGSGANVDFVVCTCSTIGDMAERYTSSAPVLRVDQPMGLRLGNPSLGDDAEQTTSSHIPVLRVDRPMADCAVGYSVIHVLAALESTLEPTKELLDKCASTAHTHPRIHMTVVPEAWSHFQQGDQKAYIQTIADYIQEKYSNTESSQDSVIVLAQASMSPAAELLLIPEQQSSLGDKDKDTGMAELPRILTSPSICVDYLAGLRD</sequence>
<evidence type="ECO:0008006" key="3">
    <source>
        <dbReference type="Google" id="ProtNLM"/>
    </source>
</evidence>
<accession>A0A9N8EHD6</accession>